<dbReference type="InterPro" id="IPR050194">
    <property type="entry name" value="Glycosyltransferase_grp1"/>
</dbReference>
<evidence type="ECO:0000313" key="4">
    <source>
        <dbReference type="Proteomes" id="UP000494183"/>
    </source>
</evidence>
<keyword evidence="3" id="KW-0328">Glycosyltransferase</keyword>
<dbReference type="EMBL" id="CADILH010000001">
    <property type="protein sequence ID" value="CAB3929633.1"/>
    <property type="molecule type" value="Genomic_DNA"/>
</dbReference>
<name>A0A6S7F0D4_9BURK</name>
<gene>
    <name evidence="3" type="primary">mshA_1</name>
    <name evidence="3" type="ORF">LMG6000_00686</name>
</gene>
<dbReference type="Pfam" id="PF13692">
    <property type="entry name" value="Glyco_trans_1_4"/>
    <property type="match status" value="1"/>
</dbReference>
<dbReference type="SUPFAM" id="SSF53756">
    <property type="entry name" value="UDP-Glycosyltransferase/glycogen phosphorylase"/>
    <property type="match status" value="1"/>
</dbReference>
<dbReference type="PANTHER" id="PTHR45947">
    <property type="entry name" value="SULFOQUINOVOSYL TRANSFERASE SQD2"/>
    <property type="match status" value="1"/>
</dbReference>
<sequence length="694" mass="76606">MTQQLMTSDGIAGLKTHNTSTGLLSDLMPSFERENPPQSCGAGGGPPLPIPGQAIQGRLAAEDHAAYRRKLAALSERIYELESALVRKEGTISFQLGKTLLDGLRNLNSAAKLPLALWRIHKYAEERKKLSKQSKGLLGPQKQFELAVQFAVINEEPHRLRSLGLEGLAPEVVVEICFRVARCYFAGFPEAAIALIDFAMGVGKPDLNSGFRTASTLDAAGNVKTACRIINAIGANLHQLNDVQRLRARRILALEHAQQLIAALPLPTYDVLQNVQLNERRWRVGYFLHCSYPFHVNGYSRRSEAVCRSLIARGAEVLCYTRLGYPEDRDDAIKDGNPPMPHEFSAYRRMPLRDGRSLTAADYILRSRDEILKAIRQENLNLIQAPSNYVNALPALLAARSAQIPFVYEVRGLWELTAVSRIPNFENTEKFECMKGLELSIAQSADLVLAISATLRDELVSRGCDSAKIRVVDNGVFLQDFPARSPDPVHREKLGISADTFVVGFLGSVVGYEGLSLLVGAIRKLLNRGQNIALIVVGDGNARAAVQEAIARFPPDVASAFKLIGRVPPDEVHKYYSLFDLAAYPRLPEMVCRIVPALKPLEAMSMGIPVLISDVPALKELCGDSVYSFIAGDVEDLANTIEDVSKNKQEAEKRAMAGRDFVALRRDWPVIAGQMMEAWDTLQQRRAPDSCIYR</sequence>
<evidence type="ECO:0000259" key="2">
    <source>
        <dbReference type="Pfam" id="PF13439"/>
    </source>
</evidence>
<dbReference type="AlphaFoldDB" id="A0A6S7F0D4"/>
<feature type="domain" description="Glycosyltransferase subfamily 4-like N-terminal" evidence="2">
    <location>
        <begin position="296"/>
        <end position="476"/>
    </location>
</feature>
<dbReference type="CDD" id="cd03794">
    <property type="entry name" value="GT4_WbuB-like"/>
    <property type="match status" value="1"/>
</dbReference>
<dbReference type="RefSeq" id="WP_175201036.1">
    <property type="nucleotide sequence ID" value="NZ_CADILH010000001.1"/>
</dbReference>
<accession>A0A6S7F0D4</accession>
<dbReference type="GO" id="GO:0102710">
    <property type="term" value="F:D-inositol-3-phosphate glycosyltransferase activity"/>
    <property type="evidence" value="ECO:0007669"/>
    <property type="project" value="UniProtKB-EC"/>
</dbReference>
<dbReference type="EC" id="2.4.1.250" evidence="3"/>
<dbReference type="Proteomes" id="UP000494183">
    <property type="component" value="Unassembled WGS sequence"/>
</dbReference>
<organism evidence="3 4">
    <name type="scientific">Achromobacter insolitus</name>
    <dbReference type="NCBI Taxonomy" id="217204"/>
    <lineage>
        <taxon>Bacteria</taxon>
        <taxon>Pseudomonadati</taxon>
        <taxon>Pseudomonadota</taxon>
        <taxon>Betaproteobacteria</taxon>
        <taxon>Burkholderiales</taxon>
        <taxon>Alcaligenaceae</taxon>
        <taxon>Achromobacter</taxon>
    </lineage>
</organism>
<keyword evidence="3" id="KW-0808">Transferase</keyword>
<evidence type="ECO:0000256" key="1">
    <source>
        <dbReference type="SAM" id="MobiDB-lite"/>
    </source>
</evidence>
<dbReference type="Gene3D" id="3.40.50.2000">
    <property type="entry name" value="Glycogen Phosphorylase B"/>
    <property type="match status" value="2"/>
</dbReference>
<keyword evidence="4" id="KW-1185">Reference proteome</keyword>
<dbReference type="InterPro" id="IPR028098">
    <property type="entry name" value="Glyco_trans_4-like_N"/>
</dbReference>
<dbReference type="Pfam" id="PF13439">
    <property type="entry name" value="Glyco_transf_4"/>
    <property type="match status" value="1"/>
</dbReference>
<protein>
    <submittedName>
        <fullName evidence="3">D-inositol-3-phosphate glycosyltransferase</fullName>
        <ecNumber evidence="3">2.4.1.250</ecNumber>
    </submittedName>
</protein>
<reference evidence="3 4" key="1">
    <citation type="submission" date="2020-04" db="EMBL/GenBank/DDBJ databases">
        <authorList>
            <person name="De Canck E."/>
        </authorList>
    </citation>
    <scope>NUCLEOTIDE SEQUENCE [LARGE SCALE GENOMIC DNA]</scope>
    <source>
        <strain evidence="3 4">LMG 6000</strain>
    </source>
</reference>
<dbReference type="PANTHER" id="PTHR45947:SF3">
    <property type="entry name" value="SULFOQUINOVOSYL TRANSFERASE SQD2"/>
    <property type="match status" value="1"/>
</dbReference>
<evidence type="ECO:0000313" key="3">
    <source>
        <dbReference type="EMBL" id="CAB3929633.1"/>
    </source>
</evidence>
<proteinExistence type="predicted"/>
<feature type="region of interest" description="Disordered" evidence="1">
    <location>
        <begin position="23"/>
        <end position="46"/>
    </location>
</feature>